<dbReference type="Pfam" id="PF08818">
    <property type="entry name" value="DUF1801"/>
    <property type="match status" value="1"/>
</dbReference>
<reference evidence="3" key="1">
    <citation type="journal article" date="2019" name="Int. J. Syst. Evol. Microbiol.">
        <title>The Global Catalogue of Microorganisms (GCM) 10K type strain sequencing project: providing services to taxonomists for standard genome sequencing and annotation.</title>
        <authorList>
            <consortium name="The Broad Institute Genomics Platform"/>
            <consortium name="The Broad Institute Genome Sequencing Center for Infectious Disease"/>
            <person name="Wu L."/>
            <person name="Ma J."/>
        </authorList>
    </citation>
    <scope>NUCLEOTIDE SEQUENCE [LARGE SCALE GENOMIC DNA]</scope>
    <source>
        <strain evidence="3">JCM 16603</strain>
    </source>
</reference>
<organism evidence="2 3">
    <name type="scientific">Sphingomonas humi</name>
    <dbReference type="NCBI Taxonomy" id="335630"/>
    <lineage>
        <taxon>Bacteria</taxon>
        <taxon>Pseudomonadati</taxon>
        <taxon>Pseudomonadota</taxon>
        <taxon>Alphaproteobacteria</taxon>
        <taxon>Sphingomonadales</taxon>
        <taxon>Sphingomonadaceae</taxon>
        <taxon>Sphingomonas</taxon>
    </lineage>
</organism>
<dbReference type="EMBL" id="BAAAZD010000001">
    <property type="protein sequence ID" value="GAA3996466.1"/>
    <property type="molecule type" value="Genomic_DNA"/>
</dbReference>
<evidence type="ECO:0000313" key="3">
    <source>
        <dbReference type="Proteomes" id="UP001501310"/>
    </source>
</evidence>
<comment type="caution">
    <text evidence="2">The sequence shown here is derived from an EMBL/GenBank/DDBJ whole genome shotgun (WGS) entry which is preliminary data.</text>
</comment>
<gene>
    <name evidence="2" type="ORF">GCM10022211_01770</name>
</gene>
<accession>A0ABP7REU9</accession>
<keyword evidence="3" id="KW-1185">Reference proteome</keyword>
<evidence type="ECO:0000313" key="2">
    <source>
        <dbReference type="EMBL" id="GAA3996466.1"/>
    </source>
</evidence>
<evidence type="ECO:0000259" key="1">
    <source>
        <dbReference type="Pfam" id="PF08818"/>
    </source>
</evidence>
<sequence length="155" mass="16498">MTAGPAGAALLDELCAPLTPERAGALRTVYRLVRDAMPEGYEEAVSGRMICWSVPLARFPKTYNKQPLMFAALAATKGHNALHLPLLYMSPAHDAVFRKAYADAGQKLDMGKGCVRFTRAEALNEAAIAQAIAAMPVEQFLATYEAARAGASSAA</sequence>
<name>A0ABP7REU9_9SPHN</name>
<protein>
    <submittedName>
        <fullName evidence="2">DUF1801 domain-containing protein</fullName>
    </submittedName>
</protein>
<dbReference type="InterPro" id="IPR014922">
    <property type="entry name" value="YdhG-like"/>
</dbReference>
<feature type="domain" description="YdhG-like" evidence="1">
    <location>
        <begin position="25"/>
        <end position="134"/>
    </location>
</feature>
<dbReference type="Proteomes" id="UP001501310">
    <property type="component" value="Unassembled WGS sequence"/>
</dbReference>
<dbReference type="Gene3D" id="3.90.1150.200">
    <property type="match status" value="1"/>
</dbReference>
<dbReference type="RefSeq" id="WP_344708274.1">
    <property type="nucleotide sequence ID" value="NZ_BAAAZD010000001.1"/>
</dbReference>
<proteinExistence type="predicted"/>